<comment type="similarity">
    <text evidence="2 7">Belongs to the major facilitator superfamily. Sugar transporter (TC 2.A.1.1) family.</text>
</comment>
<dbReference type="PRINTS" id="PR00171">
    <property type="entry name" value="SUGRTRNSPORT"/>
</dbReference>
<dbReference type="SUPFAM" id="SSF103473">
    <property type="entry name" value="MFS general substrate transporter"/>
    <property type="match status" value="1"/>
</dbReference>
<dbReference type="FunFam" id="1.20.1250.20:FF:000061">
    <property type="entry name" value="MFS sugar transporter"/>
    <property type="match status" value="1"/>
</dbReference>
<feature type="compositionally biased region" description="Gly residues" evidence="8">
    <location>
        <begin position="515"/>
        <end position="526"/>
    </location>
</feature>
<evidence type="ECO:0000313" key="12">
    <source>
        <dbReference type="Proteomes" id="UP001296104"/>
    </source>
</evidence>
<sequence>MSLLSHTGLLGESLKGKWLQTGICVTASSGFLLLGYDQGVMSGIITEPIFLQTFPQMNQNNKSGAIQSLVVAIYEIGCLFGAVGIIWFGDKIGRRRSILLGGSIMIVGAIIQTSSFGLAQLIVGRIVTGVGNGMNTSTIPVYQSEIAPPKIRGFLVLFEGALITLGIVISYWLNYGFWFVTEYGSLQWRFPIGFQIFFAVLLLLGIALFPESPRWLLKHGHDAAAAEIMGRLEDCPADSEQVQNDIAEIKEINREDEGRQLTWREFCSNGKAMNGWRASAGILSQAFQQIGGINLVTYYATTVFETSLGFDGTLSRFMTGWLGTEYFLAAVAALFVVDKLGRRFLMIFGAFGMAASLCIIGACLSYATKQNKAPAYAATVFIFVYDTFFALGWLGVTWLYPAEVTPIRIRAQAAGLSTVSNWFFNYAVVQLAPIMINKIAWKTYFVFFCFNIAFIPVIYFFFPETNGHKLETLDAIFATAHAKGENPVWTERRYRKGKEDLDPEETAEANKGEKAGGGGGGGGGDHSPGEEIEEKEFVGS</sequence>
<feature type="transmembrane region" description="Helical" evidence="9">
    <location>
        <begin position="344"/>
        <end position="367"/>
    </location>
</feature>
<evidence type="ECO:0000256" key="7">
    <source>
        <dbReference type="RuleBase" id="RU003346"/>
    </source>
</evidence>
<dbReference type="InterPro" id="IPR003663">
    <property type="entry name" value="Sugar/inositol_transpt"/>
</dbReference>
<feature type="transmembrane region" description="Helical" evidence="9">
    <location>
        <begin position="373"/>
        <end position="400"/>
    </location>
</feature>
<feature type="transmembrane region" description="Helical" evidence="9">
    <location>
        <begin position="65"/>
        <end position="86"/>
    </location>
</feature>
<proteinExistence type="inferred from homology"/>
<evidence type="ECO:0000256" key="4">
    <source>
        <dbReference type="ARBA" id="ARBA00022692"/>
    </source>
</evidence>
<feature type="region of interest" description="Disordered" evidence="8">
    <location>
        <begin position="493"/>
        <end position="540"/>
    </location>
</feature>
<comment type="subcellular location">
    <subcellularLocation>
        <location evidence="1">Membrane</location>
        <topology evidence="1">Multi-pass membrane protein</topology>
    </subcellularLocation>
</comment>
<keyword evidence="4 9" id="KW-0812">Transmembrane</keyword>
<feature type="transmembrane region" description="Helical" evidence="9">
    <location>
        <begin position="320"/>
        <end position="337"/>
    </location>
</feature>
<dbReference type="PROSITE" id="PS00216">
    <property type="entry name" value="SUGAR_TRANSPORT_1"/>
    <property type="match status" value="1"/>
</dbReference>
<feature type="transmembrane region" description="Helical" evidence="9">
    <location>
        <begin position="444"/>
        <end position="462"/>
    </location>
</feature>
<evidence type="ECO:0000256" key="6">
    <source>
        <dbReference type="ARBA" id="ARBA00023136"/>
    </source>
</evidence>
<name>A0AAI8YPK4_9PEZI</name>
<dbReference type="AlphaFoldDB" id="A0AAI8YPK4"/>
<dbReference type="Gene3D" id="1.20.1250.20">
    <property type="entry name" value="MFS general substrate transporter like domains"/>
    <property type="match status" value="1"/>
</dbReference>
<evidence type="ECO:0000256" key="5">
    <source>
        <dbReference type="ARBA" id="ARBA00022989"/>
    </source>
</evidence>
<dbReference type="Pfam" id="PF00083">
    <property type="entry name" value="Sugar_tr"/>
    <property type="match status" value="1"/>
</dbReference>
<dbReference type="InterPro" id="IPR005829">
    <property type="entry name" value="Sugar_transporter_CS"/>
</dbReference>
<dbReference type="Proteomes" id="UP001296104">
    <property type="component" value="Unassembled WGS sequence"/>
</dbReference>
<dbReference type="PROSITE" id="PS50850">
    <property type="entry name" value="MFS"/>
    <property type="match status" value="1"/>
</dbReference>
<feature type="transmembrane region" description="Helical" evidence="9">
    <location>
        <begin position="154"/>
        <end position="172"/>
    </location>
</feature>
<evidence type="ECO:0000256" key="1">
    <source>
        <dbReference type="ARBA" id="ARBA00004141"/>
    </source>
</evidence>
<dbReference type="GO" id="GO:0005351">
    <property type="term" value="F:carbohydrate:proton symporter activity"/>
    <property type="evidence" value="ECO:0007669"/>
    <property type="project" value="TreeGrafter"/>
</dbReference>
<evidence type="ECO:0000259" key="10">
    <source>
        <dbReference type="PROSITE" id="PS50850"/>
    </source>
</evidence>
<dbReference type="InterPro" id="IPR036259">
    <property type="entry name" value="MFS_trans_sf"/>
</dbReference>
<protein>
    <submittedName>
        <fullName evidence="11">General substrate transporter</fullName>
    </submittedName>
</protein>
<organism evidence="11 12">
    <name type="scientific">Lecanosticta acicola</name>
    <dbReference type="NCBI Taxonomy" id="111012"/>
    <lineage>
        <taxon>Eukaryota</taxon>
        <taxon>Fungi</taxon>
        <taxon>Dikarya</taxon>
        <taxon>Ascomycota</taxon>
        <taxon>Pezizomycotina</taxon>
        <taxon>Dothideomycetes</taxon>
        <taxon>Dothideomycetidae</taxon>
        <taxon>Mycosphaerellales</taxon>
        <taxon>Mycosphaerellaceae</taxon>
        <taxon>Lecanosticta</taxon>
    </lineage>
</organism>
<dbReference type="EMBL" id="CAVMBE010000002">
    <property type="protein sequence ID" value="CAK3778436.1"/>
    <property type="molecule type" value="Genomic_DNA"/>
</dbReference>
<accession>A0AAI8YPK4</accession>
<feature type="transmembrane region" description="Helical" evidence="9">
    <location>
        <begin position="280"/>
        <end position="300"/>
    </location>
</feature>
<keyword evidence="3 7" id="KW-0813">Transport</keyword>
<dbReference type="InterPro" id="IPR050360">
    <property type="entry name" value="MFS_Sugar_Transporters"/>
</dbReference>
<evidence type="ECO:0000256" key="2">
    <source>
        <dbReference type="ARBA" id="ARBA00010992"/>
    </source>
</evidence>
<evidence type="ECO:0000256" key="9">
    <source>
        <dbReference type="SAM" id="Phobius"/>
    </source>
</evidence>
<evidence type="ECO:0000256" key="3">
    <source>
        <dbReference type="ARBA" id="ARBA00022448"/>
    </source>
</evidence>
<comment type="caution">
    <text evidence="11">The sequence shown here is derived from an EMBL/GenBank/DDBJ whole genome shotgun (WGS) entry which is preliminary data.</text>
</comment>
<dbReference type="InterPro" id="IPR005828">
    <property type="entry name" value="MFS_sugar_transport-like"/>
</dbReference>
<feature type="transmembrane region" description="Helical" evidence="9">
    <location>
        <begin position="98"/>
        <end position="116"/>
    </location>
</feature>
<keyword evidence="5 9" id="KW-1133">Transmembrane helix</keyword>
<dbReference type="PANTHER" id="PTHR48022:SF68">
    <property type="entry name" value="MAJOR FACILITATOR SUPERFAMILY (MFS) PROFILE DOMAIN-CONTAINING PROTEIN-RELATED"/>
    <property type="match status" value="1"/>
</dbReference>
<gene>
    <name evidence="11" type="ORF">LECACI_7A000534</name>
</gene>
<dbReference type="GO" id="GO:0016020">
    <property type="term" value="C:membrane"/>
    <property type="evidence" value="ECO:0007669"/>
    <property type="project" value="UniProtKB-SubCell"/>
</dbReference>
<evidence type="ECO:0000313" key="11">
    <source>
        <dbReference type="EMBL" id="CAK3778436.1"/>
    </source>
</evidence>
<evidence type="ECO:0000256" key="8">
    <source>
        <dbReference type="SAM" id="MobiDB-lite"/>
    </source>
</evidence>
<feature type="domain" description="Major facilitator superfamily (MFS) profile" evidence="10">
    <location>
        <begin position="23"/>
        <end position="466"/>
    </location>
</feature>
<dbReference type="PROSITE" id="PS00217">
    <property type="entry name" value="SUGAR_TRANSPORT_2"/>
    <property type="match status" value="1"/>
</dbReference>
<feature type="transmembrane region" description="Helical" evidence="9">
    <location>
        <begin position="192"/>
        <end position="209"/>
    </location>
</feature>
<dbReference type="NCBIfam" id="TIGR00879">
    <property type="entry name" value="SP"/>
    <property type="match status" value="1"/>
</dbReference>
<dbReference type="PANTHER" id="PTHR48022">
    <property type="entry name" value="PLASTIDIC GLUCOSE TRANSPORTER 4"/>
    <property type="match status" value="1"/>
</dbReference>
<dbReference type="InterPro" id="IPR020846">
    <property type="entry name" value="MFS_dom"/>
</dbReference>
<keyword evidence="12" id="KW-1185">Reference proteome</keyword>
<reference evidence="11" key="1">
    <citation type="submission" date="2023-11" db="EMBL/GenBank/DDBJ databases">
        <authorList>
            <person name="Alioto T."/>
            <person name="Alioto T."/>
            <person name="Gomez Garrido J."/>
        </authorList>
    </citation>
    <scope>NUCLEOTIDE SEQUENCE</scope>
</reference>
<keyword evidence="6 9" id="KW-0472">Membrane</keyword>